<evidence type="ECO:0000313" key="2">
    <source>
        <dbReference type="Proteomes" id="UP000078046"/>
    </source>
</evidence>
<dbReference type="AlphaFoldDB" id="A0A177AQX7"/>
<name>A0A177AQX7_9BILA</name>
<dbReference type="Gene3D" id="1.10.3610.10">
    <property type="entry name" value="Nucleoprotein"/>
    <property type="match status" value="1"/>
</dbReference>
<keyword evidence="2" id="KW-1185">Reference proteome</keyword>
<gene>
    <name evidence="1" type="ORF">A3Q56_07897</name>
</gene>
<protein>
    <submittedName>
        <fullName evidence="1">Uncharacterized protein</fullName>
    </submittedName>
</protein>
<comment type="caution">
    <text evidence="1">The sequence shown here is derived from an EMBL/GenBank/DDBJ whole genome shotgun (WGS) entry which is preliminary data.</text>
</comment>
<accession>A0A177AQX7</accession>
<evidence type="ECO:0000313" key="1">
    <source>
        <dbReference type="EMBL" id="OAF64398.1"/>
    </source>
</evidence>
<sequence>MGISALQNMHRMKQFTVISFRYVFRTVIDERLYEELMLISMRYKFDNSLYSLDQYARSINLVEKNVHSATASPAFQTMSSVLMLMTGEKKYANIGKPKIDVSGVILNAYLSFRALKTIDNRRFRFTRTSVTLRMKKDKKLH</sequence>
<dbReference type="EMBL" id="LWCA01001868">
    <property type="protein sequence ID" value="OAF64398.1"/>
    <property type="molecule type" value="Genomic_DNA"/>
</dbReference>
<dbReference type="InterPro" id="IPR023331">
    <property type="entry name" value="Rhabdovirus_ncapsid_C"/>
</dbReference>
<proteinExistence type="predicted"/>
<organism evidence="1 2">
    <name type="scientific">Intoshia linei</name>
    <dbReference type="NCBI Taxonomy" id="1819745"/>
    <lineage>
        <taxon>Eukaryota</taxon>
        <taxon>Metazoa</taxon>
        <taxon>Spiralia</taxon>
        <taxon>Lophotrochozoa</taxon>
        <taxon>Mesozoa</taxon>
        <taxon>Orthonectida</taxon>
        <taxon>Rhopaluridae</taxon>
        <taxon>Intoshia</taxon>
    </lineage>
</organism>
<reference evidence="1 2" key="1">
    <citation type="submission" date="2016-04" db="EMBL/GenBank/DDBJ databases">
        <title>The genome of Intoshia linei affirms orthonectids as highly simplified spiralians.</title>
        <authorList>
            <person name="Mikhailov K.V."/>
            <person name="Slusarev G.S."/>
            <person name="Nikitin M.A."/>
            <person name="Logacheva M.D."/>
            <person name="Penin A."/>
            <person name="Aleoshin V."/>
            <person name="Panchin Y.V."/>
        </authorList>
    </citation>
    <scope>NUCLEOTIDE SEQUENCE [LARGE SCALE GENOMIC DNA]</scope>
    <source>
        <strain evidence="1">Intl2013</strain>
        <tissue evidence="1">Whole animal</tissue>
    </source>
</reference>
<dbReference type="Proteomes" id="UP000078046">
    <property type="component" value="Unassembled WGS sequence"/>
</dbReference>